<feature type="region of interest" description="Disordered" evidence="4">
    <location>
        <begin position="273"/>
        <end position="302"/>
    </location>
</feature>
<feature type="coiled-coil region" evidence="3">
    <location>
        <begin position="63"/>
        <end position="120"/>
    </location>
</feature>
<evidence type="ECO:0000313" key="6">
    <source>
        <dbReference type="EMBL" id="KAL1603909.1"/>
    </source>
</evidence>
<evidence type="ECO:0000256" key="4">
    <source>
        <dbReference type="SAM" id="MobiDB-lite"/>
    </source>
</evidence>
<accession>A0ABR3RHJ5</accession>
<dbReference type="PANTHER" id="PTHR12499:SF0">
    <property type="entry name" value="OPTIC ATROPHY 3 PROTEIN"/>
    <property type="match status" value="1"/>
</dbReference>
<evidence type="ECO:0000256" key="5">
    <source>
        <dbReference type="SAM" id="Phobius"/>
    </source>
</evidence>
<keyword evidence="7" id="KW-1185">Reference proteome</keyword>
<sequence length="302" mass="34437">MSLTLKIASLAVRTLAKPIANQIKRNAHEHERFRGYCVRFAQGLHRFDMRMRLGLLQDPAVIDRQVEKEVKAAEAARKRLDQTPTVKTEAQTAAEEAMTKEEKEAARKKIEAEAKRNIEAATRRRPLSEAKAIEMGANFVAEAFIFAVGISVIVFEQWRQRRKARNQRDDIREDVEELKEEFKNVREELAELKSYHPEPASTSLLPKFLTGQSDNTKVSEKALTKTDEDELRRSLRGLHRELKAVDQELESIKERHQSTSVLSRVFLWKGKEIDPQNKTTEPHNITAPPAAPSDTPSPEGKI</sequence>
<keyword evidence="5" id="KW-0472">Membrane</keyword>
<keyword evidence="5" id="KW-0812">Transmembrane</keyword>
<evidence type="ECO:0000256" key="1">
    <source>
        <dbReference type="ARBA" id="ARBA00007584"/>
    </source>
</evidence>
<feature type="coiled-coil region" evidence="3">
    <location>
        <begin position="161"/>
        <end position="195"/>
    </location>
</feature>
<organism evidence="6 7">
    <name type="scientific">Paraconiothyrium brasiliense</name>
    <dbReference type="NCBI Taxonomy" id="300254"/>
    <lineage>
        <taxon>Eukaryota</taxon>
        <taxon>Fungi</taxon>
        <taxon>Dikarya</taxon>
        <taxon>Ascomycota</taxon>
        <taxon>Pezizomycotina</taxon>
        <taxon>Dothideomycetes</taxon>
        <taxon>Pleosporomycetidae</taxon>
        <taxon>Pleosporales</taxon>
        <taxon>Massarineae</taxon>
        <taxon>Didymosphaeriaceae</taxon>
        <taxon>Paraconiothyrium</taxon>
    </lineage>
</organism>
<name>A0ABR3RHJ5_9PLEO</name>
<comment type="caution">
    <text evidence="6">The sequence shown here is derived from an EMBL/GenBank/DDBJ whole genome shotgun (WGS) entry which is preliminary data.</text>
</comment>
<evidence type="ECO:0000256" key="2">
    <source>
        <dbReference type="ARBA" id="ARBA00023054"/>
    </source>
</evidence>
<dbReference type="PANTHER" id="PTHR12499">
    <property type="entry name" value="OPTIC ATROPHY 3 PROTEIN OPA3"/>
    <property type="match status" value="1"/>
</dbReference>
<proteinExistence type="inferred from homology"/>
<dbReference type="Proteomes" id="UP001521785">
    <property type="component" value="Unassembled WGS sequence"/>
</dbReference>
<feature type="compositionally biased region" description="Low complexity" evidence="4">
    <location>
        <begin position="286"/>
        <end position="302"/>
    </location>
</feature>
<reference evidence="6 7" key="1">
    <citation type="submission" date="2024-02" db="EMBL/GenBank/DDBJ databases">
        <title>De novo assembly and annotation of 12 fungi associated with fruit tree decline syndrome in Ontario, Canada.</title>
        <authorList>
            <person name="Sulman M."/>
            <person name="Ellouze W."/>
            <person name="Ilyukhin E."/>
        </authorList>
    </citation>
    <scope>NUCLEOTIDE SEQUENCE [LARGE SCALE GENOMIC DNA]</scope>
    <source>
        <strain evidence="6 7">M42-189</strain>
    </source>
</reference>
<feature type="coiled-coil region" evidence="3">
    <location>
        <begin position="228"/>
        <end position="255"/>
    </location>
</feature>
<feature type="transmembrane region" description="Helical" evidence="5">
    <location>
        <begin position="135"/>
        <end position="155"/>
    </location>
</feature>
<comment type="similarity">
    <text evidence="1">Belongs to the OPA3 family.</text>
</comment>
<keyword evidence="5" id="KW-1133">Transmembrane helix</keyword>
<keyword evidence="2 3" id="KW-0175">Coiled coil</keyword>
<evidence type="ECO:0000256" key="3">
    <source>
        <dbReference type="SAM" id="Coils"/>
    </source>
</evidence>
<protein>
    <submittedName>
        <fullName evidence="6">Uncharacterized protein</fullName>
    </submittedName>
</protein>
<dbReference type="EMBL" id="JAKJXO020000006">
    <property type="protein sequence ID" value="KAL1603909.1"/>
    <property type="molecule type" value="Genomic_DNA"/>
</dbReference>
<gene>
    <name evidence="6" type="ORF">SLS60_005501</name>
</gene>
<evidence type="ECO:0000313" key="7">
    <source>
        <dbReference type="Proteomes" id="UP001521785"/>
    </source>
</evidence>
<dbReference type="Pfam" id="PF07047">
    <property type="entry name" value="OPA3"/>
    <property type="match status" value="1"/>
</dbReference>
<dbReference type="InterPro" id="IPR010754">
    <property type="entry name" value="OPA3-like"/>
</dbReference>